<gene>
    <name evidence="2" type="ORF">ALP65_04065</name>
</gene>
<dbReference type="AlphaFoldDB" id="A0A3M5DMN7"/>
<evidence type="ECO:0000256" key="1">
    <source>
        <dbReference type="SAM" id="Phobius"/>
    </source>
</evidence>
<proteinExistence type="predicted"/>
<dbReference type="PANTHER" id="PTHR34219">
    <property type="entry name" value="IRON-REGULATED INNER MEMBRANE PROTEIN-RELATED"/>
    <property type="match status" value="1"/>
</dbReference>
<dbReference type="Pfam" id="PF03929">
    <property type="entry name" value="PepSY_TM"/>
    <property type="match status" value="1"/>
</dbReference>
<organism evidence="2 3">
    <name type="scientific">Pseudomonas aeruginosa</name>
    <dbReference type="NCBI Taxonomy" id="287"/>
    <lineage>
        <taxon>Bacteria</taxon>
        <taxon>Pseudomonadati</taxon>
        <taxon>Pseudomonadota</taxon>
        <taxon>Gammaproteobacteria</taxon>
        <taxon>Pseudomonadales</taxon>
        <taxon>Pseudomonadaceae</taxon>
        <taxon>Pseudomonas</taxon>
    </lineage>
</organism>
<dbReference type="InterPro" id="IPR005625">
    <property type="entry name" value="PepSY-ass_TM"/>
</dbReference>
<dbReference type="EMBL" id="RBSQ01000866">
    <property type="protein sequence ID" value="RMS51292.1"/>
    <property type="molecule type" value="Genomic_DNA"/>
</dbReference>
<name>A0A3M5DMN7_PSEAI</name>
<evidence type="ECO:0000313" key="2">
    <source>
        <dbReference type="EMBL" id="RMS51292.1"/>
    </source>
</evidence>
<evidence type="ECO:0000313" key="3">
    <source>
        <dbReference type="Proteomes" id="UP000270834"/>
    </source>
</evidence>
<keyword evidence="1" id="KW-0472">Membrane</keyword>
<dbReference type="Proteomes" id="UP000270834">
    <property type="component" value="Unassembled WGS sequence"/>
</dbReference>
<sequence length="81" mass="8777">MPPAGGQPATVFYRLTDAPHERAFNTLTLDPANGQVKSDQRYSDRSFGSQLLASVYALHVGSYFGMAGRILMMLASLAMPL</sequence>
<feature type="transmembrane region" description="Helical" evidence="1">
    <location>
        <begin position="51"/>
        <end position="79"/>
    </location>
</feature>
<reference evidence="2 3" key="1">
    <citation type="submission" date="2018-08" db="EMBL/GenBank/DDBJ databases">
        <title>Recombination of ecologically and evolutionarily significant loci maintains genetic cohesion in the Pseudomonas syringae species complex.</title>
        <authorList>
            <person name="Dillon M."/>
            <person name="Thakur S."/>
            <person name="Almeida R.N.D."/>
            <person name="Weir B.S."/>
            <person name="Guttman D.S."/>
        </authorList>
    </citation>
    <scope>NUCLEOTIDE SEQUENCE [LARGE SCALE GENOMIC DNA]</scope>
    <source>
        <strain evidence="2 3">ICMP 7846</strain>
    </source>
</reference>
<comment type="caution">
    <text evidence="2">The sequence shown here is derived from an EMBL/GenBank/DDBJ whole genome shotgun (WGS) entry which is preliminary data.</text>
</comment>
<protein>
    <submittedName>
        <fullName evidence="2">Uncharacterized protein</fullName>
    </submittedName>
</protein>
<dbReference type="PANTHER" id="PTHR34219:SF3">
    <property type="entry name" value="BLL7967 PROTEIN"/>
    <property type="match status" value="1"/>
</dbReference>
<keyword evidence="1" id="KW-0812">Transmembrane</keyword>
<accession>A0A3M5DMN7</accession>
<feature type="non-terminal residue" evidence="2">
    <location>
        <position position="81"/>
    </location>
</feature>
<keyword evidence="1" id="KW-1133">Transmembrane helix</keyword>